<keyword evidence="2" id="KW-1003">Cell membrane</keyword>
<comment type="similarity">
    <text evidence="7">Belongs to the major facilitator superfamily. Sugar transporter (TC 2.A.1.1) family.</text>
</comment>
<gene>
    <name evidence="10" type="primary">ORF89853</name>
</gene>
<dbReference type="PANTHER" id="PTHR48021">
    <property type="match status" value="1"/>
</dbReference>
<dbReference type="Pfam" id="PF00083">
    <property type="entry name" value="Sugar_tr"/>
    <property type="match status" value="1"/>
</dbReference>
<feature type="transmembrane region" description="Helical" evidence="8">
    <location>
        <begin position="304"/>
        <end position="329"/>
    </location>
</feature>
<feature type="transmembrane region" description="Helical" evidence="8">
    <location>
        <begin position="67"/>
        <end position="87"/>
    </location>
</feature>
<comment type="subcellular location">
    <subcellularLocation>
        <location evidence="1">Cell membrane</location>
        <topology evidence="1">Multi-pass membrane protein</topology>
    </subcellularLocation>
</comment>
<accession>A0A0B6ZZX0</accession>
<organism evidence="10">
    <name type="scientific">Arion vulgaris</name>
    <dbReference type="NCBI Taxonomy" id="1028688"/>
    <lineage>
        <taxon>Eukaryota</taxon>
        <taxon>Metazoa</taxon>
        <taxon>Spiralia</taxon>
        <taxon>Lophotrochozoa</taxon>
        <taxon>Mollusca</taxon>
        <taxon>Gastropoda</taxon>
        <taxon>Heterobranchia</taxon>
        <taxon>Euthyneura</taxon>
        <taxon>Panpulmonata</taxon>
        <taxon>Eupulmonata</taxon>
        <taxon>Stylommatophora</taxon>
        <taxon>Helicina</taxon>
        <taxon>Arionoidea</taxon>
        <taxon>Arionidae</taxon>
        <taxon>Arion</taxon>
    </lineage>
</organism>
<feature type="transmembrane region" description="Helical" evidence="8">
    <location>
        <begin position="274"/>
        <end position="292"/>
    </location>
</feature>
<proteinExistence type="inferred from homology"/>
<dbReference type="InterPro" id="IPR036259">
    <property type="entry name" value="MFS_trans_sf"/>
</dbReference>
<evidence type="ECO:0000256" key="8">
    <source>
        <dbReference type="SAM" id="Phobius"/>
    </source>
</evidence>
<keyword evidence="4 8" id="KW-1133">Transmembrane helix</keyword>
<feature type="domain" description="Major facilitator superfamily (MFS) profile" evidence="9">
    <location>
        <begin position="1"/>
        <end position="396"/>
    </location>
</feature>
<feature type="transmembrane region" description="Helical" evidence="8">
    <location>
        <begin position="41"/>
        <end position="61"/>
    </location>
</feature>
<dbReference type="SUPFAM" id="SSF103473">
    <property type="entry name" value="MFS general substrate transporter"/>
    <property type="match status" value="1"/>
</dbReference>
<name>A0A0B6ZZX0_9EUPU</name>
<evidence type="ECO:0000313" key="10">
    <source>
        <dbReference type="EMBL" id="CEK74148.1"/>
    </source>
</evidence>
<keyword evidence="3 8" id="KW-0812">Transmembrane</keyword>
<evidence type="ECO:0000256" key="1">
    <source>
        <dbReference type="ARBA" id="ARBA00004651"/>
    </source>
</evidence>
<dbReference type="NCBIfam" id="TIGR00879">
    <property type="entry name" value="SP"/>
    <property type="match status" value="1"/>
</dbReference>
<evidence type="ECO:0000256" key="5">
    <source>
        <dbReference type="ARBA" id="ARBA00023136"/>
    </source>
</evidence>
<feature type="transmembrane region" description="Helical" evidence="8">
    <location>
        <begin position="207"/>
        <end position="228"/>
    </location>
</feature>
<sequence length="415" mass="45580">MIKRGVLKQEEGDWFASLLAVGAMLGAPLGGWLIEKAGRKLSLTFLSIPFAAGFFIIASATASYHCYFGRFLTGIGSGMVTVCVPVYIAEVSTASMRGILGSCVQLFITIGIATTYILGLHFEWRWLANLCIVPCVLGGVLTFLIPETPRWYIMKNRKTDALFALKALRDTHTNVNEECRELEEGSDPTETISIRDILTRKELLRPIMLIVTILVFQQLSGINAVMFFTVSIFETAVGEFAYVATVIVGVVQVFATLVAVFLMDKAGRRKLLNIGGLVTSLTLFSFGLYYKLSASGYFGGFLKTWFPVMCLTIFIMGFSLGWGPVPMLLMSEIIPTRCKGIAGSIAIIFSWTSAFLVTSQFTTLQILLGNSGVFYFFSVCCAVSVWFVSKFIPETKGKSLEDIELYFAGKSAVLV</sequence>
<dbReference type="InterPro" id="IPR050549">
    <property type="entry name" value="MFS_Trehalose_Transporter"/>
</dbReference>
<dbReference type="InterPro" id="IPR003663">
    <property type="entry name" value="Sugar/inositol_transpt"/>
</dbReference>
<evidence type="ECO:0000256" key="3">
    <source>
        <dbReference type="ARBA" id="ARBA00022692"/>
    </source>
</evidence>
<evidence type="ECO:0000256" key="4">
    <source>
        <dbReference type="ARBA" id="ARBA00022989"/>
    </source>
</evidence>
<keyword evidence="7" id="KW-0813">Transport</keyword>
<dbReference type="InterPro" id="IPR005829">
    <property type="entry name" value="Sugar_transporter_CS"/>
</dbReference>
<feature type="transmembrane region" description="Helical" evidence="8">
    <location>
        <begin position="373"/>
        <end position="392"/>
    </location>
</feature>
<dbReference type="PROSITE" id="PS00217">
    <property type="entry name" value="SUGAR_TRANSPORT_2"/>
    <property type="match status" value="1"/>
</dbReference>
<evidence type="ECO:0000256" key="2">
    <source>
        <dbReference type="ARBA" id="ARBA00022475"/>
    </source>
</evidence>
<evidence type="ECO:0000259" key="9">
    <source>
        <dbReference type="PROSITE" id="PS50850"/>
    </source>
</evidence>
<feature type="transmembrane region" description="Helical" evidence="8">
    <location>
        <begin position="240"/>
        <end position="262"/>
    </location>
</feature>
<dbReference type="GO" id="GO:0005886">
    <property type="term" value="C:plasma membrane"/>
    <property type="evidence" value="ECO:0007669"/>
    <property type="project" value="UniProtKB-SubCell"/>
</dbReference>
<evidence type="ECO:0000256" key="7">
    <source>
        <dbReference type="RuleBase" id="RU003346"/>
    </source>
</evidence>
<reference evidence="10" key="1">
    <citation type="submission" date="2014-12" db="EMBL/GenBank/DDBJ databases">
        <title>Insight into the proteome of Arion vulgaris.</title>
        <authorList>
            <person name="Aradska J."/>
            <person name="Bulat T."/>
            <person name="Smidak R."/>
            <person name="Sarate P."/>
            <person name="Gangsoo J."/>
            <person name="Sialana F."/>
            <person name="Bilban M."/>
            <person name="Lubec G."/>
        </authorList>
    </citation>
    <scope>NUCLEOTIDE SEQUENCE</scope>
    <source>
        <tissue evidence="10">Skin</tissue>
    </source>
</reference>
<dbReference type="Gene3D" id="1.20.1250.20">
    <property type="entry name" value="MFS general substrate transporter like domains"/>
    <property type="match status" value="1"/>
</dbReference>
<feature type="transmembrane region" description="Helical" evidence="8">
    <location>
        <begin position="341"/>
        <end position="361"/>
    </location>
</feature>
<evidence type="ECO:0000256" key="6">
    <source>
        <dbReference type="ARBA" id="ARBA00023180"/>
    </source>
</evidence>
<dbReference type="GO" id="GO:0022857">
    <property type="term" value="F:transmembrane transporter activity"/>
    <property type="evidence" value="ECO:0007669"/>
    <property type="project" value="InterPro"/>
</dbReference>
<dbReference type="InterPro" id="IPR020846">
    <property type="entry name" value="MFS_dom"/>
</dbReference>
<dbReference type="PRINTS" id="PR00171">
    <property type="entry name" value="SUGRTRNSPORT"/>
</dbReference>
<dbReference type="FunFam" id="1.20.1250.20:FF:000055">
    <property type="entry name" value="Facilitated trehalose transporter Tret1-2 homolog"/>
    <property type="match status" value="1"/>
</dbReference>
<dbReference type="PROSITE" id="PS00216">
    <property type="entry name" value="SUGAR_TRANSPORT_1"/>
    <property type="match status" value="2"/>
</dbReference>
<keyword evidence="5 8" id="KW-0472">Membrane</keyword>
<dbReference type="AlphaFoldDB" id="A0A0B6ZZX0"/>
<feature type="transmembrane region" description="Helical" evidence="8">
    <location>
        <begin position="126"/>
        <end position="145"/>
    </location>
</feature>
<feature type="transmembrane region" description="Helical" evidence="8">
    <location>
        <begin position="99"/>
        <end position="120"/>
    </location>
</feature>
<protein>
    <recommendedName>
        <fullName evidence="9">Major facilitator superfamily (MFS) profile domain-containing protein</fullName>
    </recommendedName>
</protein>
<dbReference type="PANTHER" id="PTHR48021:SF1">
    <property type="entry name" value="GH07001P-RELATED"/>
    <property type="match status" value="1"/>
</dbReference>
<dbReference type="EMBL" id="HACG01027283">
    <property type="protein sequence ID" value="CEK74148.1"/>
    <property type="molecule type" value="Transcribed_RNA"/>
</dbReference>
<dbReference type="PROSITE" id="PS50850">
    <property type="entry name" value="MFS"/>
    <property type="match status" value="1"/>
</dbReference>
<feature type="transmembrane region" description="Helical" evidence="8">
    <location>
        <begin position="14"/>
        <end position="34"/>
    </location>
</feature>
<keyword evidence="6" id="KW-0325">Glycoprotein</keyword>
<dbReference type="InterPro" id="IPR005828">
    <property type="entry name" value="MFS_sugar_transport-like"/>
</dbReference>